<dbReference type="InterPro" id="IPR001647">
    <property type="entry name" value="HTH_TetR"/>
</dbReference>
<dbReference type="PROSITE" id="PS50977">
    <property type="entry name" value="HTH_TETR_2"/>
    <property type="match status" value="1"/>
</dbReference>
<proteinExistence type="predicted"/>
<comment type="caution">
    <text evidence="4">The sequence shown here is derived from an EMBL/GenBank/DDBJ whole genome shotgun (WGS) entry which is preliminary data.</text>
</comment>
<evidence type="ECO:0000256" key="1">
    <source>
        <dbReference type="ARBA" id="ARBA00023125"/>
    </source>
</evidence>
<dbReference type="Proteomes" id="UP000266172">
    <property type="component" value="Unassembled WGS sequence"/>
</dbReference>
<dbReference type="EMBL" id="QRVL01000002">
    <property type="protein sequence ID" value="RGS41589.1"/>
    <property type="molecule type" value="Genomic_DNA"/>
</dbReference>
<name>A0A395VDW2_9FIRM</name>
<accession>A0A395VDW2</accession>
<dbReference type="PROSITE" id="PS01081">
    <property type="entry name" value="HTH_TETR_1"/>
    <property type="match status" value="1"/>
</dbReference>
<dbReference type="GO" id="GO:0003677">
    <property type="term" value="F:DNA binding"/>
    <property type="evidence" value="ECO:0007669"/>
    <property type="project" value="UniProtKB-UniRule"/>
</dbReference>
<dbReference type="InterPro" id="IPR009057">
    <property type="entry name" value="Homeodomain-like_sf"/>
</dbReference>
<dbReference type="InterPro" id="IPR023772">
    <property type="entry name" value="DNA-bd_HTH_TetR-type_CS"/>
</dbReference>
<dbReference type="RefSeq" id="WP_118096933.1">
    <property type="nucleotide sequence ID" value="NZ_CAUBGO010000034.1"/>
</dbReference>
<feature type="DNA-binding region" description="H-T-H motif" evidence="2">
    <location>
        <begin position="35"/>
        <end position="54"/>
    </location>
</feature>
<reference evidence="4 5" key="1">
    <citation type="submission" date="2018-08" db="EMBL/GenBank/DDBJ databases">
        <title>A genome reference for cultivated species of the human gut microbiota.</title>
        <authorList>
            <person name="Zou Y."/>
            <person name="Xue W."/>
            <person name="Luo G."/>
        </authorList>
    </citation>
    <scope>NUCLEOTIDE SEQUENCE [LARGE SCALE GENOMIC DNA]</scope>
    <source>
        <strain evidence="4 5">AF22-12AC</strain>
    </source>
</reference>
<evidence type="ECO:0000259" key="3">
    <source>
        <dbReference type="PROSITE" id="PS50977"/>
    </source>
</evidence>
<dbReference type="AlphaFoldDB" id="A0A395VDW2"/>
<keyword evidence="1 2" id="KW-0238">DNA-binding</keyword>
<protein>
    <submittedName>
        <fullName evidence="4">TetR/AcrR family transcriptional regulator</fullName>
    </submittedName>
</protein>
<dbReference type="Pfam" id="PF00440">
    <property type="entry name" value="TetR_N"/>
    <property type="match status" value="1"/>
</dbReference>
<dbReference type="SUPFAM" id="SSF46689">
    <property type="entry name" value="Homeodomain-like"/>
    <property type="match status" value="1"/>
</dbReference>
<evidence type="ECO:0000313" key="4">
    <source>
        <dbReference type="EMBL" id="RGS41589.1"/>
    </source>
</evidence>
<evidence type="ECO:0000256" key="2">
    <source>
        <dbReference type="PROSITE-ProRule" id="PRU00335"/>
    </source>
</evidence>
<gene>
    <name evidence="4" type="ORF">DWX93_05640</name>
</gene>
<dbReference type="Gene3D" id="1.10.357.10">
    <property type="entry name" value="Tetracycline Repressor, domain 2"/>
    <property type="match status" value="1"/>
</dbReference>
<evidence type="ECO:0000313" key="5">
    <source>
        <dbReference type="Proteomes" id="UP000266172"/>
    </source>
</evidence>
<feature type="domain" description="HTH tetR-type" evidence="3">
    <location>
        <begin position="12"/>
        <end position="72"/>
    </location>
</feature>
<organism evidence="4 5">
    <name type="scientific">Roseburia hominis</name>
    <dbReference type="NCBI Taxonomy" id="301301"/>
    <lineage>
        <taxon>Bacteria</taxon>
        <taxon>Bacillati</taxon>
        <taxon>Bacillota</taxon>
        <taxon>Clostridia</taxon>
        <taxon>Lachnospirales</taxon>
        <taxon>Lachnospiraceae</taxon>
        <taxon>Roseburia</taxon>
    </lineage>
</organism>
<sequence>MPTHIFTDEEKENLREQMLEAGFPLLKQYGMTHTSVAKITQAAGIAVGTFYSFWKNKEAYMADLIGYHRRKLMPVLIGEDALTGKKKLGREDARRYLYAVIDEKISIYPHMTLEDEAKLFSGTKAFVPDLEKESAITAGLLSYLEHVRADVNPGLVANLCKVLIITVESRAELHEAAYEETLRVQIETILDLIFEA</sequence>